<keyword evidence="2" id="KW-0472">Membrane</keyword>
<protein>
    <submittedName>
        <fullName evidence="3">Uncharacterized protein</fullName>
    </submittedName>
</protein>
<evidence type="ECO:0000313" key="4">
    <source>
        <dbReference type="Proteomes" id="UP000186817"/>
    </source>
</evidence>
<feature type="transmembrane region" description="Helical" evidence="2">
    <location>
        <begin position="968"/>
        <end position="988"/>
    </location>
</feature>
<feature type="region of interest" description="Disordered" evidence="1">
    <location>
        <begin position="625"/>
        <end position="677"/>
    </location>
</feature>
<keyword evidence="2" id="KW-0812">Transmembrane</keyword>
<gene>
    <name evidence="3" type="ORF">AK812_SmicGene12260</name>
</gene>
<evidence type="ECO:0000313" key="3">
    <source>
        <dbReference type="EMBL" id="OLQ04635.1"/>
    </source>
</evidence>
<feature type="transmembrane region" description="Helical" evidence="2">
    <location>
        <begin position="816"/>
        <end position="840"/>
    </location>
</feature>
<keyword evidence="4" id="KW-1185">Reference proteome</keyword>
<proteinExistence type="predicted"/>
<keyword evidence="2" id="KW-1133">Transmembrane helix</keyword>
<name>A0A1Q9EB29_SYMMI</name>
<feature type="transmembrane region" description="Helical" evidence="2">
    <location>
        <begin position="1141"/>
        <end position="1167"/>
    </location>
</feature>
<dbReference type="EMBL" id="LSRX01000205">
    <property type="protein sequence ID" value="OLQ04635.1"/>
    <property type="molecule type" value="Genomic_DNA"/>
</dbReference>
<feature type="transmembrane region" description="Helical" evidence="2">
    <location>
        <begin position="934"/>
        <end position="956"/>
    </location>
</feature>
<evidence type="ECO:0000256" key="2">
    <source>
        <dbReference type="SAM" id="Phobius"/>
    </source>
</evidence>
<accession>A0A1Q9EB29</accession>
<feature type="transmembrane region" description="Helical" evidence="2">
    <location>
        <begin position="846"/>
        <end position="867"/>
    </location>
</feature>
<reference evidence="3 4" key="1">
    <citation type="submission" date="2016-02" db="EMBL/GenBank/DDBJ databases">
        <title>Genome analysis of coral dinoflagellate symbionts highlights evolutionary adaptations to a symbiotic lifestyle.</title>
        <authorList>
            <person name="Aranda M."/>
            <person name="Li Y."/>
            <person name="Liew Y.J."/>
            <person name="Baumgarten S."/>
            <person name="Simakov O."/>
            <person name="Wilson M."/>
            <person name="Piel J."/>
            <person name="Ashoor H."/>
            <person name="Bougouffa S."/>
            <person name="Bajic V.B."/>
            <person name="Ryu T."/>
            <person name="Ravasi T."/>
            <person name="Bayer T."/>
            <person name="Micklem G."/>
            <person name="Kim H."/>
            <person name="Bhak J."/>
            <person name="Lajeunesse T.C."/>
            <person name="Voolstra C.R."/>
        </authorList>
    </citation>
    <scope>NUCLEOTIDE SEQUENCE [LARGE SCALE GENOMIC DNA]</scope>
    <source>
        <strain evidence="3 4">CCMP2467</strain>
    </source>
</reference>
<dbReference type="Proteomes" id="UP000186817">
    <property type="component" value="Unassembled WGS sequence"/>
</dbReference>
<comment type="caution">
    <text evidence="3">The sequence shown here is derived from an EMBL/GenBank/DDBJ whole genome shotgun (WGS) entry which is preliminary data.</text>
</comment>
<organism evidence="3 4">
    <name type="scientific">Symbiodinium microadriaticum</name>
    <name type="common">Dinoflagellate</name>
    <name type="synonym">Zooxanthella microadriatica</name>
    <dbReference type="NCBI Taxonomy" id="2951"/>
    <lineage>
        <taxon>Eukaryota</taxon>
        <taxon>Sar</taxon>
        <taxon>Alveolata</taxon>
        <taxon>Dinophyceae</taxon>
        <taxon>Suessiales</taxon>
        <taxon>Symbiodiniaceae</taxon>
        <taxon>Symbiodinium</taxon>
    </lineage>
</organism>
<feature type="transmembrane region" description="Helical" evidence="2">
    <location>
        <begin position="1173"/>
        <end position="1193"/>
    </location>
</feature>
<feature type="compositionally biased region" description="Low complexity" evidence="1">
    <location>
        <begin position="627"/>
        <end position="641"/>
    </location>
</feature>
<evidence type="ECO:0000256" key="1">
    <source>
        <dbReference type="SAM" id="MobiDB-lite"/>
    </source>
</evidence>
<sequence length="1194" mass="131602">MFSYILSQGAWWSFPSHANEAMGSDWMGLAVLALTWASAFLLPLQPLQPSEGHHLTPISFSLCDHASWALTGPLHWPDGALTRRGKPLETIRLQLDSCGGGVHSAGCHLFLRPILRCDGPGCAEDEICAWAVDMQPPTLPSDCAGACGSVVTLDDVTSCGAECAKVENAMRPHMVLAAKTLGLPFPARAPLIRLYTPSTELAADSKVFAYGQRMYWTSAVMLTFPAVIVVITVVGALTLEADGVMMPVKPLHSSKQHYATTMELQRVAAEAERLHGDRMRKNRDLMAKSHGEKYGAPAYDTERRERSKSKDRSSGRATACCMSYAMAAVPNGVSGGQSFILIRSILAGVSVEREAKGALFLVACMCNIAFEFDYAGGNSTRGPQADIGRVSRRGVGAIRKRKLASLPRLCVRIRANLRIVCLDAARHHRGIHVVPGWNLSSVASSKEKSGFTVYSDTKSNNRCLCDLVFNPLRRRNYELQIDEAADLTGTGLFLPPAALDPCPPPQDLVPGAGPASGRAPRFRCEGRFRPELSGLSVALGATVGVLADEAIRRDVVPRVAAATTKLVESEVVKARQLVRRLRSGRQPRPVVEEVPELPEPHHGSRFAGLVALGFASILLVRRRAGKSDSSSAEATTTTTAAKRPKSKAAPPPPPPRGKGMPKVAPRPKAATADEAFLSPRSAELARFGKRIHWVKPSCEASAMLPQLETQLGNPHCRPAVHLGVEDQVPTEHPVGLETGERDEIANLWVNFASKMKASRPGILRGVRASQVLHHLPWAWLRRDLNPLHALSQETSKFDQFWSHSWKGAMWAKYVNLLYLQTCLAANVAGTLSASLALGFVSAGWLGARRGFCLVFGFVTFCFTPLLWRSRRIVFLDIVCINQQDQLLKAEAIMSIWVFWDPTWVTRLWCVFEIAAFLHSRTKGRKAVLKIIPPLLGPALLGGEILFFLACIAYAYSEIALASSEDSKFSAAIHLVFFGVLGIPCSFFVSHSLRGYARSVETLKEQLCEFKAAGTRSACCEQGHEGEAVVLCDREILLQCIAHWYGSVDQFESQVQSEVRTALADQLADNAISYERILLLFTPYVWLRFEYAATHANDPIRQIVEVARTLTYWLAVFPFMNKLLFRLCYRFRAQCCMPCWDVLLSMLIVIATFLFYFICYTIQVYVFRQNEHELVPSVISAVSWLTFTAIMWRIT</sequence>
<dbReference type="AlphaFoldDB" id="A0A1Q9EB29"/>
<feature type="transmembrane region" description="Helical" evidence="2">
    <location>
        <begin position="215"/>
        <end position="239"/>
    </location>
</feature>